<name>L7CLW5_RHOBT</name>
<comment type="caution">
    <text evidence="1">The sequence shown here is derived from an EMBL/GenBank/DDBJ whole genome shotgun (WGS) entry which is preliminary data.</text>
</comment>
<evidence type="ECO:0000313" key="2">
    <source>
        <dbReference type="Proteomes" id="UP000010959"/>
    </source>
</evidence>
<protein>
    <submittedName>
        <fullName evidence="1">Uncharacterized protein</fullName>
    </submittedName>
</protein>
<organism evidence="1 2">
    <name type="scientific">Rhodopirellula baltica SWK14</name>
    <dbReference type="NCBI Taxonomy" id="993516"/>
    <lineage>
        <taxon>Bacteria</taxon>
        <taxon>Pseudomonadati</taxon>
        <taxon>Planctomycetota</taxon>
        <taxon>Planctomycetia</taxon>
        <taxon>Pirellulales</taxon>
        <taxon>Pirellulaceae</taxon>
        <taxon>Rhodopirellula</taxon>
    </lineage>
</organism>
<evidence type="ECO:0000313" key="1">
    <source>
        <dbReference type="EMBL" id="ELP34612.1"/>
    </source>
</evidence>
<sequence>MIDGIALSCSSGKLDTIKCHTGELCMEGCEVITWFIQVTDFGTPIEPEGWFLWLSTDRQ</sequence>
<gene>
    <name evidence="1" type="ORF">RBSWK_01444</name>
</gene>
<accession>L7CLW5</accession>
<dbReference type="Proteomes" id="UP000010959">
    <property type="component" value="Unassembled WGS sequence"/>
</dbReference>
<dbReference type="EMBL" id="AMWG01000027">
    <property type="protein sequence ID" value="ELP34612.1"/>
    <property type="molecule type" value="Genomic_DNA"/>
</dbReference>
<dbReference type="AlphaFoldDB" id="L7CLW5"/>
<proteinExistence type="predicted"/>
<reference evidence="1 2" key="1">
    <citation type="journal article" date="2013" name="Mar. Genomics">
        <title>Expression of sulfatases in Rhodopirellula baltica and the diversity of sulfatases in the genus Rhodopirellula.</title>
        <authorList>
            <person name="Wegner C.E."/>
            <person name="Richter-Heitmann T."/>
            <person name="Klindworth A."/>
            <person name="Klockow C."/>
            <person name="Richter M."/>
            <person name="Achstetter T."/>
            <person name="Glockner F.O."/>
            <person name="Harder J."/>
        </authorList>
    </citation>
    <scope>NUCLEOTIDE SEQUENCE [LARGE SCALE GENOMIC DNA]</scope>
    <source>
        <strain evidence="1 2">SWK14</strain>
    </source>
</reference>